<gene>
    <name evidence="4" type="ORF">NBR_LOCUS16302</name>
</gene>
<dbReference type="PROSITE" id="PS50158">
    <property type="entry name" value="ZF_CCHC"/>
    <property type="match status" value="1"/>
</dbReference>
<keyword evidence="1" id="KW-0863">Zinc-finger</keyword>
<evidence type="ECO:0000259" key="3">
    <source>
        <dbReference type="PROSITE" id="PS50158"/>
    </source>
</evidence>
<dbReference type="Proteomes" id="UP000271162">
    <property type="component" value="Unassembled WGS sequence"/>
</dbReference>
<dbReference type="WBParaSite" id="NBR_0001630101-mRNA-1">
    <property type="protein sequence ID" value="NBR_0001630101-mRNA-1"/>
    <property type="gene ID" value="NBR_0001630101"/>
</dbReference>
<dbReference type="InterPro" id="IPR036875">
    <property type="entry name" value="Znf_CCHC_sf"/>
</dbReference>
<keyword evidence="1" id="KW-0479">Metal-binding</keyword>
<keyword evidence="5" id="KW-1185">Reference proteome</keyword>
<organism evidence="6">
    <name type="scientific">Nippostrongylus brasiliensis</name>
    <name type="common">Rat hookworm</name>
    <dbReference type="NCBI Taxonomy" id="27835"/>
    <lineage>
        <taxon>Eukaryota</taxon>
        <taxon>Metazoa</taxon>
        <taxon>Ecdysozoa</taxon>
        <taxon>Nematoda</taxon>
        <taxon>Chromadorea</taxon>
        <taxon>Rhabditida</taxon>
        <taxon>Rhabditina</taxon>
        <taxon>Rhabditomorpha</taxon>
        <taxon>Strongyloidea</taxon>
        <taxon>Heligmosomidae</taxon>
        <taxon>Nippostrongylus</taxon>
    </lineage>
</organism>
<name>A0A0N4YHG3_NIPBR</name>
<dbReference type="SUPFAM" id="SSF57756">
    <property type="entry name" value="Retrovirus zinc finger-like domains"/>
    <property type="match status" value="1"/>
</dbReference>
<keyword evidence="1" id="KW-0862">Zinc</keyword>
<dbReference type="EMBL" id="UYSL01022141">
    <property type="protein sequence ID" value="VDL79897.1"/>
    <property type="molecule type" value="Genomic_DNA"/>
</dbReference>
<dbReference type="PANTHER" id="PTHR33198:SF19">
    <property type="entry name" value="CCHC-TYPE DOMAIN-CONTAINING PROTEIN"/>
    <property type="match status" value="1"/>
</dbReference>
<reference evidence="6" key="1">
    <citation type="submission" date="2017-02" db="UniProtKB">
        <authorList>
            <consortium name="WormBaseParasite"/>
        </authorList>
    </citation>
    <scope>IDENTIFICATION</scope>
</reference>
<evidence type="ECO:0000256" key="1">
    <source>
        <dbReference type="PROSITE-ProRule" id="PRU00047"/>
    </source>
</evidence>
<dbReference type="InterPro" id="IPR001878">
    <property type="entry name" value="Znf_CCHC"/>
</dbReference>
<dbReference type="AlphaFoldDB" id="A0A0N4YHG3"/>
<accession>A0A0N4YHG3</accession>
<protein>
    <submittedName>
        <fullName evidence="6">CCHC-type domain-containing protein</fullName>
    </submittedName>
</protein>
<dbReference type="OMA" id="CEIHEIK"/>
<evidence type="ECO:0000313" key="4">
    <source>
        <dbReference type="EMBL" id="VDL79897.1"/>
    </source>
</evidence>
<dbReference type="Gene3D" id="4.10.60.10">
    <property type="entry name" value="Zinc finger, CCHC-type"/>
    <property type="match status" value="1"/>
</dbReference>
<proteinExistence type="predicted"/>
<dbReference type="STRING" id="27835.A0A0N4YHG3"/>
<evidence type="ECO:0000313" key="6">
    <source>
        <dbReference type="WBParaSite" id="NBR_0001630101-mRNA-1"/>
    </source>
</evidence>
<reference evidence="4 5" key="2">
    <citation type="submission" date="2018-11" db="EMBL/GenBank/DDBJ databases">
        <authorList>
            <consortium name="Pathogen Informatics"/>
        </authorList>
    </citation>
    <scope>NUCLEOTIDE SEQUENCE [LARGE SCALE GENOMIC DNA]</scope>
</reference>
<evidence type="ECO:0000313" key="5">
    <source>
        <dbReference type="Proteomes" id="UP000271162"/>
    </source>
</evidence>
<dbReference type="GO" id="GO:0019899">
    <property type="term" value="F:enzyme binding"/>
    <property type="evidence" value="ECO:0007669"/>
    <property type="project" value="UniProtKB-ARBA"/>
</dbReference>
<dbReference type="GO" id="GO:0003676">
    <property type="term" value="F:nucleic acid binding"/>
    <property type="evidence" value="ECO:0007669"/>
    <property type="project" value="InterPro"/>
</dbReference>
<sequence length="267" mass="29952">MYPAVEKKAVAADQVTASAAVNLEGAAEVYRGRTPGPYVPGTAWRTWWKLFTNFLTLRKVSEEKEQRLVFLQEGRELEDVPLVELRAAMERHFQPRKLVLAERFGLMSKAQKPGQALNEYYAELQKAANTCGFEAVKNHRDAIVTMVFIGGLQSVETRKRLLKRGELTSKEALEQAEAYERVGINAPHLKEGPQAVGVAQVSQLKGNRVRQQRRTGPPQERKGKKSGKGPARDKLNCRVCGRPGHFGYECLKRSSAYCNVCKKKGHF</sequence>
<dbReference type="GO" id="GO:0005737">
    <property type="term" value="C:cytoplasm"/>
    <property type="evidence" value="ECO:0007669"/>
    <property type="project" value="UniProtKB-ARBA"/>
</dbReference>
<feature type="domain" description="CCHC-type" evidence="3">
    <location>
        <begin position="237"/>
        <end position="250"/>
    </location>
</feature>
<dbReference type="PANTHER" id="PTHR33198">
    <property type="entry name" value="ANK_REP_REGION DOMAIN-CONTAINING PROTEIN-RELATED"/>
    <property type="match status" value="1"/>
</dbReference>
<feature type="region of interest" description="Disordered" evidence="2">
    <location>
        <begin position="202"/>
        <end position="234"/>
    </location>
</feature>
<evidence type="ECO:0000256" key="2">
    <source>
        <dbReference type="SAM" id="MobiDB-lite"/>
    </source>
</evidence>
<dbReference type="GO" id="GO:0008270">
    <property type="term" value="F:zinc ion binding"/>
    <property type="evidence" value="ECO:0007669"/>
    <property type="project" value="UniProtKB-KW"/>
</dbReference>